<evidence type="ECO:0000313" key="3">
    <source>
        <dbReference type="EMBL" id="TEB22426.1"/>
    </source>
</evidence>
<reference evidence="3 4" key="1">
    <citation type="journal article" date="2019" name="Nat. Ecol. Evol.">
        <title>Megaphylogeny resolves global patterns of mushroom evolution.</title>
        <authorList>
            <person name="Varga T."/>
            <person name="Krizsan K."/>
            <person name="Foldi C."/>
            <person name="Dima B."/>
            <person name="Sanchez-Garcia M."/>
            <person name="Sanchez-Ramirez S."/>
            <person name="Szollosi G.J."/>
            <person name="Szarkandi J.G."/>
            <person name="Papp V."/>
            <person name="Albert L."/>
            <person name="Andreopoulos W."/>
            <person name="Angelini C."/>
            <person name="Antonin V."/>
            <person name="Barry K.W."/>
            <person name="Bougher N.L."/>
            <person name="Buchanan P."/>
            <person name="Buyck B."/>
            <person name="Bense V."/>
            <person name="Catcheside P."/>
            <person name="Chovatia M."/>
            <person name="Cooper J."/>
            <person name="Damon W."/>
            <person name="Desjardin D."/>
            <person name="Finy P."/>
            <person name="Geml J."/>
            <person name="Haridas S."/>
            <person name="Hughes K."/>
            <person name="Justo A."/>
            <person name="Karasinski D."/>
            <person name="Kautmanova I."/>
            <person name="Kiss B."/>
            <person name="Kocsube S."/>
            <person name="Kotiranta H."/>
            <person name="LaButti K.M."/>
            <person name="Lechner B.E."/>
            <person name="Liimatainen K."/>
            <person name="Lipzen A."/>
            <person name="Lukacs Z."/>
            <person name="Mihaltcheva S."/>
            <person name="Morgado L.N."/>
            <person name="Niskanen T."/>
            <person name="Noordeloos M.E."/>
            <person name="Ohm R.A."/>
            <person name="Ortiz-Santana B."/>
            <person name="Ovrebo C."/>
            <person name="Racz N."/>
            <person name="Riley R."/>
            <person name="Savchenko A."/>
            <person name="Shiryaev A."/>
            <person name="Soop K."/>
            <person name="Spirin V."/>
            <person name="Szebenyi C."/>
            <person name="Tomsovsky M."/>
            <person name="Tulloss R.E."/>
            <person name="Uehling J."/>
            <person name="Grigoriev I.V."/>
            <person name="Vagvolgyi C."/>
            <person name="Papp T."/>
            <person name="Martin F.M."/>
            <person name="Miettinen O."/>
            <person name="Hibbett D.S."/>
            <person name="Nagy L.G."/>
        </authorList>
    </citation>
    <scope>NUCLEOTIDE SEQUENCE [LARGE SCALE GENOMIC DNA]</scope>
    <source>
        <strain evidence="3 4">FP101781</strain>
    </source>
</reference>
<name>A0A4Y7SKQ6_COPMI</name>
<dbReference type="Proteomes" id="UP000298030">
    <property type="component" value="Unassembled WGS sequence"/>
</dbReference>
<evidence type="ECO:0000313" key="4">
    <source>
        <dbReference type="Proteomes" id="UP000298030"/>
    </source>
</evidence>
<dbReference type="EMBL" id="QPFP01000092">
    <property type="protein sequence ID" value="TEB22426.1"/>
    <property type="molecule type" value="Genomic_DNA"/>
</dbReference>
<gene>
    <name evidence="3" type="ORF">FA13DRAFT_1641528</name>
</gene>
<keyword evidence="2" id="KW-0812">Transmembrane</keyword>
<keyword evidence="4" id="KW-1185">Reference proteome</keyword>
<protein>
    <submittedName>
        <fullName evidence="3">Uncharacterized protein</fullName>
    </submittedName>
</protein>
<dbReference type="OrthoDB" id="5514856at2759"/>
<evidence type="ECO:0000256" key="2">
    <source>
        <dbReference type="SAM" id="Phobius"/>
    </source>
</evidence>
<sequence>MARRSGPPTETQYLPHPPAGGRRLDGNDEGAFGRFLRTEVFAPEKLPGNLSIATGFALFFGGIAAVRTWGELLVPN</sequence>
<accession>A0A4Y7SKQ6</accession>
<keyword evidence="2" id="KW-1133">Transmembrane helix</keyword>
<keyword evidence="2" id="KW-0472">Membrane</keyword>
<organism evidence="3 4">
    <name type="scientific">Coprinellus micaceus</name>
    <name type="common">Glistening ink-cap mushroom</name>
    <name type="synonym">Coprinus micaceus</name>
    <dbReference type="NCBI Taxonomy" id="71717"/>
    <lineage>
        <taxon>Eukaryota</taxon>
        <taxon>Fungi</taxon>
        <taxon>Dikarya</taxon>
        <taxon>Basidiomycota</taxon>
        <taxon>Agaricomycotina</taxon>
        <taxon>Agaricomycetes</taxon>
        <taxon>Agaricomycetidae</taxon>
        <taxon>Agaricales</taxon>
        <taxon>Agaricineae</taxon>
        <taxon>Psathyrellaceae</taxon>
        <taxon>Coprinellus</taxon>
    </lineage>
</organism>
<comment type="caution">
    <text evidence="3">The sequence shown here is derived from an EMBL/GenBank/DDBJ whole genome shotgun (WGS) entry which is preliminary data.</text>
</comment>
<evidence type="ECO:0000256" key="1">
    <source>
        <dbReference type="SAM" id="MobiDB-lite"/>
    </source>
</evidence>
<feature type="region of interest" description="Disordered" evidence="1">
    <location>
        <begin position="1"/>
        <end position="28"/>
    </location>
</feature>
<feature type="transmembrane region" description="Helical" evidence="2">
    <location>
        <begin position="50"/>
        <end position="70"/>
    </location>
</feature>
<proteinExistence type="predicted"/>
<dbReference type="AlphaFoldDB" id="A0A4Y7SKQ6"/>